<dbReference type="PANTHER" id="PTHR47143">
    <property type="entry name" value="TRANSIENT RECEPTOR POTENTIAL CATION CHANNEL PROTEIN PAINLESS"/>
    <property type="match status" value="1"/>
</dbReference>
<evidence type="ECO:0000256" key="12">
    <source>
        <dbReference type="PROSITE-ProRule" id="PRU00023"/>
    </source>
</evidence>
<gene>
    <name evidence="16" type="ORF">ODALV1_LOCUS23926</name>
</gene>
<comment type="subcellular location">
    <subcellularLocation>
        <location evidence="1">Membrane</location>
        <topology evidence="1">Multi-pass membrane protein</topology>
    </subcellularLocation>
</comment>
<accession>A0ABP1RMG8</accession>
<evidence type="ECO:0000256" key="14">
    <source>
        <dbReference type="SAM" id="Phobius"/>
    </source>
</evidence>
<dbReference type="PANTHER" id="PTHR47143:SF1">
    <property type="entry name" value="ION_TRANS DOMAIN-CONTAINING PROTEIN"/>
    <property type="match status" value="1"/>
</dbReference>
<feature type="compositionally biased region" description="Pro residues" evidence="13">
    <location>
        <begin position="96"/>
        <end position="106"/>
    </location>
</feature>
<organism evidence="16 17">
    <name type="scientific">Orchesella dallaii</name>
    <dbReference type="NCBI Taxonomy" id="48710"/>
    <lineage>
        <taxon>Eukaryota</taxon>
        <taxon>Metazoa</taxon>
        <taxon>Ecdysozoa</taxon>
        <taxon>Arthropoda</taxon>
        <taxon>Hexapoda</taxon>
        <taxon>Collembola</taxon>
        <taxon>Entomobryomorpha</taxon>
        <taxon>Entomobryoidea</taxon>
        <taxon>Orchesellidae</taxon>
        <taxon>Orchesellinae</taxon>
        <taxon>Orchesella</taxon>
    </lineage>
</organism>
<evidence type="ECO:0000256" key="6">
    <source>
        <dbReference type="ARBA" id="ARBA00022989"/>
    </source>
</evidence>
<keyword evidence="6 14" id="KW-1133">Transmembrane helix</keyword>
<evidence type="ECO:0000256" key="7">
    <source>
        <dbReference type="ARBA" id="ARBA00023043"/>
    </source>
</evidence>
<evidence type="ECO:0000256" key="9">
    <source>
        <dbReference type="ARBA" id="ARBA00023136"/>
    </source>
</evidence>
<evidence type="ECO:0000256" key="1">
    <source>
        <dbReference type="ARBA" id="ARBA00004141"/>
    </source>
</evidence>
<feature type="region of interest" description="Disordered" evidence="13">
    <location>
        <begin position="76"/>
        <end position="112"/>
    </location>
</feature>
<feature type="transmembrane region" description="Helical" evidence="14">
    <location>
        <begin position="339"/>
        <end position="364"/>
    </location>
</feature>
<dbReference type="Pfam" id="PF00023">
    <property type="entry name" value="Ank"/>
    <property type="match status" value="1"/>
</dbReference>
<feature type="region of interest" description="Disordered" evidence="13">
    <location>
        <begin position="241"/>
        <end position="260"/>
    </location>
</feature>
<reference evidence="16 17" key="1">
    <citation type="submission" date="2024-08" db="EMBL/GenBank/DDBJ databases">
        <authorList>
            <person name="Cucini C."/>
            <person name="Frati F."/>
        </authorList>
    </citation>
    <scope>NUCLEOTIDE SEQUENCE [LARGE SCALE GENOMIC DNA]</scope>
</reference>
<dbReference type="EMBL" id="CAXLJM020000085">
    <property type="protein sequence ID" value="CAL8130873.1"/>
    <property type="molecule type" value="Genomic_DNA"/>
</dbReference>
<feature type="transmembrane region" description="Helical" evidence="14">
    <location>
        <begin position="404"/>
        <end position="424"/>
    </location>
</feature>
<feature type="transmembrane region" description="Helical" evidence="14">
    <location>
        <begin position="597"/>
        <end position="620"/>
    </location>
</feature>
<evidence type="ECO:0000256" key="4">
    <source>
        <dbReference type="ARBA" id="ARBA00022692"/>
    </source>
</evidence>
<dbReference type="Proteomes" id="UP001642540">
    <property type="component" value="Unassembled WGS sequence"/>
</dbReference>
<keyword evidence="11" id="KW-0407">Ion channel</keyword>
<keyword evidence="8" id="KW-0406">Ion transport</keyword>
<keyword evidence="10" id="KW-0325">Glycoprotein</keyword>
<dbReference type="InterPro" id="IPR002110">
    <property type="entry name" value="Ankyrin_rpt"/>
</dbReference>
<keyword evidence="2" id="KW-0813">Transport</keyword>
<dbReference type="Pfam" id="PF00520">
    <property type="entry name" value="Ion_trans"/>
    <property type="match status" value="1"/>
</dbReference>
<dbReference type="InterPro" id="IPR052076">
    <property type="entry name" value="TRP_cation_channel"/>
</dbReference>
<dbReference type="InterPro" id="IPR005821">
    <property type="entry name" value="Ion_trans_dom"/>
</dbReference>
<keyword evidence="9 14" id="KW-0472">Membrane</keyword>
<keyword evidence="3" id="KW-0716">Sensory transduction</keyword>
<evidence type="ECO:0000256" key="11">
    <source>
        <dbReference type="ARBA" id="ARBA00023303"/>
    </source>
</evidence>
<evidence type="ECO:0000256" key="3">
    <source>
        <dbReference type="ARBA" id="ARBA00022606"/>
    </source>
</evidence>
<dbReference type="SUPFAM" id="SSF48403">
    <property type="entry name" value="Ankyrin repeat"/>
    <property type="match status" value="1"/>
</dbReference>
<feature type="compositionally biased region" description="Basic and acidic residues" evidence="13">
    <location>
        <begin position="14"/>
        <end position="28"/>
    </location>
</feature>
<evidence type="ECO:0000256" key="5">
    <source>
        <dbReference type="ARBA" id="ARBA00022737"/>
    </source>
</evidence>
<dbReference type="InterPro" id="IPR036770">
    <property type="entry name" value="Ankyrin_rpt-contain_sf"/>
</dbReference>
<dbReference type="Gene3D" id="1.25.40.20">
    <property type="entry name" value="Ankyrin repeat-containing domain"/>
    <property type="match status" value="1"/>
</dbReference>
<evidence type="ECO:0000256" key="10">
    <source>
        <dbReference type="ARBA" id="ARBA00023180"/>
    </source>
</evidence>
<evidence type="ECO:0000256" key="13">
    <source>
        <dbReference type="SAM" id="MobiDB-lite"/>
    </source>
</evidence>
<keyword evidence="17" id="KW-1185">Reference proteome</keyword>
<proteinExistence type="predicted"/>
<feature type="transmembrane region" description="Helical" evidence="14">
    <location>
        <begin position="436"/>
        <end position="460"/>
    </location>
</feature>
<feature type="transmembrane region" description="Helical" evidence="14">
    <location>
        <begin position="472"/>
        <end position="490"/>
    </location>
</feature>
<keyword evidence="5" id="KW-0677">Repeat</keyword>
<comment type="caution">
    <text evidence="16">The sequence shown here is derived from an EMBL/GenBank/DDBJ whole genome shotgun (WGS) entry which is preliminary data.</text>
</comment>
<sequence>MGRDFVYDLVERERLTEESKEGDGKESRTVTNLSGKRKPDHRCTFQCMKSHKIHHAARLGRYTELKRFLNEQCPPWSEVDVEEGSPTAPLEEGIEPPQPQPPPSAPTNPTWAFEPDECLGRTPLHYAAWAGNTEKGLKCTKLILEAISLGVHPANVVSTLRRLVNVVDFNQETALLLAARNEATMIVKELLVHHAELDVQLVNGKCGLQEIYKRTPEAMNEALCHSISYVELCKRHKIGDNGEKKHDAKKKPTWEPEPEKEKELDFSKRSLVNICLNFFPLLGAKVRDGKGKNGSPVPETVFLYKINRKRMASDVRRQILTNVLVQSFLHFKWNKVKHFCFFAIFFHIIWLALYIGVVIDVFVISCPCKAIANVNHSLNGSDDDDKDPSENEYPMVMPDGTCEITGVVHIASALILILSVCVCIKEFFQFCRLRTLYIRFENMAQCVLLTFIFLSVPNLYLNHFSVISPVHYQLAAFGIFLAWTLFLCQLSKLPRFCFKFQIHMFGWRCHIVLPDHGIYVEILTRVFKNFLIFITIFSSLLISFVFSFNILLPNSTGFINLSNSVLKVLTMMTGELNYDEIFHSEDEQLVYPISSHVMYGIFIMVATIILFNLLIGFTVSDIQGLSKDAEVNQISNKLEQIFLMECFLLSTPMQLIFRVFAKLFLGGDGRQKILNGIMVTRRTQCHTWMCFHTEMDALPPDHRVQIRDWASKNCLSKYERLPKFRDMHK</sequence>
<evidence type="ECO:0000259" key="15">
    <source>
        <dbReference type="Pfam" id="PF00520"/>
    </source>
</evidence>
<evidence type="ECO:0000313" key="16">
    <source>
        <dbReference type="EMBL" id="CAL8130873.1"/>
    </source>
</evidence>
<feature type="transmembrane region" description="Helical" evidence="14">
    <location>
        <begin position="530"/>
        <end position="552"/>
    </location>
</feature>
<evidence type="ECO:0000313" key="17">
    <source>
        <dbReference type="Proteomes" id="UP001642540"/>
    </source>
</evidence>
<evidence type="ECO:0000256" key="8">
    <source>
        <dbReference type="ARBA" id="ARBA00023065"/>
    </source>
</evidence>
<feature type="repeat" description="ANK" evidence="12">
    <location>
        <begin position="119"/>
        <end position="145"/>
    </location>
</feature>
<feature type="region of interest" description="Disordered" evidence="13">
    <location>
        <begin position="14"/>
        <end position="40"/>
    </location>
</feature>
<evidence type="ECO:0000256" key="2">
    <source>
        <dbReference type="ARBA" id="ARBA00022448"/>
    </source>
</evidence>
<keyword evidence="7 12" id="KW-0040">ANK repeat</keyword>
<name>A0ABP1RMG8_9HEXA</name>
<dbReference type="PROSITE" id="PS50088">
    <property type="entry name" value="ANK_REPEAT"/>
    <property type="match status" value="1"/>
</dbReference>
<keyword evidence="4 14" id="KW-0812">Transmembrane</keyword>
<protein>
    <recommendedName>
        <fullName evidence="15">Ion transport domain-containing protein</fullName>
    </recommendedName>
</protein>
<feature type="domain" description="Ion transport" evidence="15">
    <location>
        <begin position="516"/>
        <end position="629"/>
    </location>
</feature>